<dbReference type="Proteomes" id="UP001187343">
    <property type="component" value="Unassembled WGS sequence"/>
</dbReference>
<comment type="caution">
    <text evidence="1">The sequence shown here is derived from an EMBL/GenBank/DDBJ whole genome shotgun (WGS) entry which is preliminary data.</text>
</comment>
<dbReference type="AlphaFoldDB" id="A0AA88TDM2"/>
<organism evidence="1 2">
    <name type="scientific">Cirrhinus molitorella</name>
    <name type="common">mud carp</name>
    <dbReference type="NCBI Taxonomy" id="172907"/>
    <lineage>
        <taxon>Eukaryota</taxon>
        <taxon>Metazoa</taxon>
        <taxon>Chordata</taxon>
        <taxon>Craniata</taxon>
        <taxon>Vertebrata</taxon>
        <taxon>Euteleostomi</taxon>
        <taxon>Actinopterygii</taxon>
        <taxon>Neopterygii</taxon>
        <taxon>Teleostei</taxon>
        <taxon>Ostariophysi</taxon>
        <taxon>Cypriniformes</taxon>
        <taxon>Cyprinidae</taxon>
        <taxon>Labeoninae</taxon>
        <taxon>Labeonini</taxon>
        <taxon>Cirrhinus</taxon>
    </lineage>
</organism>
<reference evidence="1" key="1">
    <citation type="submission" date="2023-08" db="EMBL/GenBank/DDBJ databases">
        <title>Chromosome-level Genome Assembly of mud carp (Cirrhinus molitorella).</title>
        <authorList>
            <person name="Liu H."/>
        </authorList>
    </citation>
    <scope>NUCLEOTIDE SEQUENCE</scope>
    <source>
        <strain evidence="1">Prfri</strain>
        <tissue evidence="1">Muscle</tissue>
    </source>
</reference>
<proteinExistence type="predicted"/>
<keyword evidence="2" id="KW-1185">Reference proteome</keyword>
<name>A0AA88TDM2_9TELE</name>
<sequence>MIRGRNINGTRSSCKRALAAQTTARGARGAVGKLIVSRHSRNSESSSLGPDICPAPKHFSPRCVLLFARPLSFKSTAARFKMTTSCEILGEKPSLCS</sequence>
<dbReference type="EMBL" id="JAUYZG010000021">
    <property type="protein sequence ID" value="KAK2874870.1"/>
    <property type="molecule type" value="Genomic_DNA"/>
</dbReference>
<protein>
    <submittedName>
        <fullName evidence="1">Uncharacterized protein</fullName>
    </submittedName>
</protein>
<accession>A0AA88TDM2</accession>
<evidence type="ECO:0000313" key="2">
    <source>
        <dbReference type="Proteomes" id="UP001187343"/>
    </source>
</evidence>
<evidence type="ECO:0000313" key="1">
    <source>
        <dbReference type="EMBL" id="KAK2874870.1"/>
    </source>
</evidence>
<gene>
    <name evidence="1" type="ORF">Q8A67_022023</name>
</gene>